<protein>
    <submittedName>
        <fullName evidence="1">Uncharacterized protein</fullName>
    </submittedName>
</protein>
<accession>A0A556TRI1</accession>
<gene>
    <name evidence="1" type="ORF">Baya_4958</name>
</gene>
<reference evidence="1 2" key="1">
    <citation type="journal article" date="2019" name="Genome Biol. Evol.">
        <title>Whole-Genome Sequencing of the Giant Devil Catfish, Bagarius yarrelli.</title>
        <authorList>
            <person name="Jiang W."/>
            <person name="Lv Y."/>
            <person name="Cheng L."/>
            <person name="Yang K."/>
            <person name="Chao B."/>
            <person name="Wang X."/>
            <person name="Li Y."/>
            <person name="Pan X."/>
            <person name="You X."/>
            <person name="Zhang Y."/>
            <person name="Yang J."/>
            <person name="Li J."/>
            <person name="Zhang X."/>
            <person name="Liu S."/>
            <person name="Sun C."/>
            <person name="Yang J."/>
            <person name="Shi Q."/>
        </authorList>
    </citation>
    <scope>NUCLEOTIDE SEQUENCE [LARGE SCALE GENOMIC DNA]</scope>
    <source>
        <strain evidence="1">JWS20170419001</strain>
        <tissue evidence="1">Muscle</tissue>
    </source>
</reference>
<sequence length="87" mass="9616">MHGKFRGTGIRVHHSVSAYGLQHRSGYNSTKKQQQQVNAVFMVPGTLCNAPDLLASSRLLRLWLREQPVSSAKGGGNDRNARTLLDE</sequence>
<dbReference type="AlphaFoldDB" id="A0A556TRI1"/>
<evidence type="ECO:0000313" key="2">
    <source>
        <dbReference type="Proteomes" id="UP000319801"/>
    </source>
</evidence>
<keyword evidence="2" id="KW-1185">Reference proteome</keyword>
<comment type="caution">
    <text evidence="1">The sequence shown here is derived from an EMBL/GenBank/DDBJ whole genome shotgun (WGS) entry which is preliminary data.</text>
</comment>
<name>A0A556TRI1_BAGYA</name>
<dbReference type="EMBL" id="VCAZ01000013">
    <property type="protein sequence ID" value="TSK45867.1"/>
    <property type="molecule type" value="Genomic_DNA"/>
</dbReference>
<organism evidence="1 2">
    <name type="scientific">Bagarius yarrelli</name>
    <name type="common">Goonch</name>
    <name type="synonym">Bagrus yarrelli</name>
    <dbReference type="NCBI Taxonomy" id="175774"/>
    <lineage>
        <taxon>Eukaryota</taxon>
        <taxon>Metazoa</taxon>
        <taxon>Chordata</taxon>
        <taxon>Craniata</taxon>
        <taxon>Vertebrata</taxon>
        <taxon>Euteleostomi</taxon>
        <taxon>Actinopterygii</taxon>
        <taxon>Neopterygii</taxon>
        <taxon>Teleostei</taxon>
        <taxon>Ostariophysi</taxon>
        <taxon>Siluriformes</taxon>
        <taxon>Sisoridae</taxon>
        <taxon>Sisorinae</taxon>
        <taxon>Bagarius</taxon>
    </lineage>
</organism>
<evidence type="ECO:0000313" key="1">
    <source>
        <dbReference type="EMBL" id="TSK45867.1"/>
    </source>
</evidence>
<dbReference type="Proteomes" id="UP000319801">
    <property type="component" value="Unassembled WGS sequence"/>
</dbReference>
<proteinExistence type="predicted"/>